<evidence type="ECO:0000256" key="1">
    <source>
        <dbReference type="SAM" id="MobiDB-lite"/>
    </source>
</evidence>
<feature type="region of interest" description="Disordered" evidence="1">
    <location>
        <begin position="102"/>
        <end position="137"/>
    </location>
</feature>
<feature type="compositionally biased region" description="Basic and acidic residues" evidence="1">
    <location>
        <begin position="125"/>
        <end position="137"/>
    </location>
</feature>
<keyword evidence="3" id="KW-1185">Reference proteome</keyword>
<comment type="caution">
    <text evidence="2">The sequence shown here is derived from an EMBL/GenBank/DDBJ whole genome shotgun (WGS) entry which is preliminary data.</text>
</comment>
<dbReference type="AlphaFoldDB" id="A0A8S9Y003"/>
<dbReference type="EMBL" id="WIXP02000002">
    <property type="protein sequence ID" value="KAF6214503.1"/>
    <property type="molecule type" value="Genomic_DNA"/>
</dbReference>
<evidence type="ECO:0000313" key="2">
    <source>
        <dbReference type="EMBL" id="KAF6214503.1"/>
    </source>
</evidence>
<protein>
    <submittedName>
        <fullName evidence="2">Uncharacterized protein</fullName>
    </submittedName>
</protein>
<sequence>MKTLKCVASGFHRIITYLPRRAFSLSPPLNSTHLHQPELSAIYSSIMQMRRKLEEAVAKGICIRGGDTFRTRPATSQPNTFCESSSSFEECFFEGVKSTKHFEGPQQMEARDRDDATLFHLHRNKTSERKTPTPEHN</sequence>
<evidence type="ECO:0000313" key="3">
    <source>
        <dbReference type="Proteomes" id="UP000466442"/>
    </source>
</evidence>
<accession>A0A8S9Y003</accession>
<name>A0A8S9Y003_APOLU</name>
<proteinExistence type="predicted"/>
<organism evidence="2 3">
    <name type="scientific">Apolygus lucorum</name>
    <name type="common">Small green plant bug</name>
    <name type="synonym">Lygocoris lucorum</name>
    <dbReference type="NCBI Taxonomy" id="248454"/>
    <lineage>
        <taxon>Eukaryota</taxon>
        <taxon>Metazoa</taxon>
        <taxon>Ecdysozoa</taxon>
        <taxon>Arthropoda</taxon>
        <taxon>Hexapoda</taxon>
        <taxon>Insecta</taxon>
        <taxon>Pterygota</taxon>
        <taxon>Neoptera</taxon>
        <taxon>Paraneoptera</taxon>
        <taxon>Hemiptera</taxon>
        <taxon>Heteroptera</taxon>
        <taxon>Panheteroptera</taxon>
        <taxon>Cimicomorpha</taxon>
        <taxon>Miridae</taxon>
        <taxon>Mirini</taxon>
        <taxon>Apolygus</taxon>
    </lineage>
</organism>
<dbReference type="Proteomes" id="UP000466442">
    <property type="component" value="Unassembled WGS sequence"/>
</dbReference>
<reference evidence="2" key="1">
    <citation type="journal article" date="2021" name="Mol. Ecol. Resour.">
        <title>Apolygus lucorum genome provides insights into omnivorousness and mesophyll feeding.</title>
        <authorList>
            <person name="Liu Y."/>
            <person name="Liu H."/>
            <person name="Wang H."/>
            <person name="Huang T."/>
            <person name="Liu B."/>
            <person name="Yang B."/>
            <person name="Yin L."/>
            <person name="Li B."/>
            <person name="Zhang Y."/>
            <person name="Zhang S."/>
            <person name="Jiang F."/>
            <person name="Zhang X."/>
            <person name="Ren Y."/>
            <person name="Wang B."/>
            <person name="Wang S."/>
            <person name="Lu Y."/>
            <person name="Wu K."/>
            <person name="Fan W."/>
            <person name="Wang G."/>
        </authorList>
    </citation>
    <scope>NUCLEOTIDE SEQUENCE</scope>
    <source>
        <strain evidence="2">12Hb</strain>
    </source>
</reference>
<gene>
    <name evidence="2" type="ORF">GE061_009246</name>
</gene>